<keyword evidence="1" id="KW-0472">Membrane</keyword>
<dbReference type="RefSeq" id="XP_029241954.1">
    <property type="nucleotide sequence ID" value="XM_029378240.1"/>
</dbReference>
<keyword evidence="1" id="KW-1133">Transmembrane helix</keyword>
<accession>A0A422P005</accession>
<reference evidence="2 3" key="1">
    <citation type="journal article" date="2018" name="BMC Genomics">
        <title>Genomic comparison of Trypanosoma conorhini and Trypanosoma rangeli to Trypanosoma cruzi strains of high and low virulence.</title>
        <authorList>
            <person name="Bradwell K.R."/>
            <person name="Koparde V.N."/>
            <person name="Matveyev A.V."/>
            <person name="Serrano M.G."/>
            <person name="Alves J.M."/>
            <person name="Parikh H."/>
            <person name="Huang B."/>
            <person name="Lee V."/>
            <person name="Espinosa-Alvarez O."/>
            <person name="Ortiz P.A."/>
            <person name="Costa-Martins A.G."/>
            <person name="Teixeira M.M."/>
            <person name="Buck G.A."/>
        </authorList>
    </citation>
    <scope>NUCLEOTIDE SEQUENCE [LARGE SCALE GENOMIC DNA]</scope>
    <source>
        <strain evidence="2 3">AM80</strain>
    </source>
</reference>
<name>A0A422P005_TRYRA</name>
<dbReference type="EMBL" id="MKGL01000023">
    <property type="protein sequence ID" value="RNF11060.1"/>
    <property type="molecule type" value="Genomic_DNA"/>
</dbReference>
<feature type="transmembrane region" description="Helical" evidence="1">
    <location>
        <begin position="128"/>
        <end position="151"/>
    </location>
</feature>
<comment type="caution">
    <text evidence="2">The sequence shown here is derived from an EMBL/GenBank/DDBJ whole genome shotgun (WGS) entry which is preliminary data.</text>
</comment>
<feature type="transmembrane region" description="Helical" evidence="1">
    <location>
        <begin position="186"/>
        <end position="205"/>
    </location>
</feature>
<organism evidence="2 3">
    <name type="scientific">Trypanosoma rangeli</name>
    <dbReference type="NCBI Taxonomy" id="5698"/>
    <lineage>
        <taxon>Eukaryota</taxon>
        <taxon>Discoba</taxon>
        <taxon>Euglenozoa</taxon>
        <taxon>Kinetoplastea</taxon>
        <taxon>Metakinetoplastina</taxon>
        <taxon>Trypanosomatida</taxon>
        <taxon>Trypanosomatidae</taxon>
        <taxon>Trypanosoma</taxon>
        <taxon>Herpetosoma</taxon>
    </lineage>
</organism>
<evidence type="ECO:0000256" key="1">
    <source>
        <dbReference type="SAM" id="Phobius"/>
    </source>
</evidence>
<dbReference type="GeneID" id="40325120"/>
<feature type="transmembrane region" description="Helical" evidence="1">
    <location>
        <begin position="42"/>
        <end position="62"/>
    </location>
</feature>
<dbReference type="Proteomes" id="UP000283634">
    <property type="component" value="Unassembled WGS sequence"/>
</dbReference>
<gene>
    <name evidence="2" type="ORF">TraAM80_01187</name>
</gene>
<dbReference type="AlphaFoldDB" id="A0A422P005"/>
<evidence type="ECO:0000313" key="3">
    <source>
        <dbReference type="Proteomes" id="UP000283634"/>
    </source>
</evidence>
<feature type="transmembrane region" description="Helical" evidence="1">
    <location>
        <begin position="158"/>
        <end position="180"/>
    </location>
</feature>
<keyword evidence="3" id="KW-1185">Reference proteome</keyword>
<sequence length="239" mass="25802">MCAIECFALCSRAVNILAALTPRKVIRSLDNIGTHAGGAVQMSFFMAVVALQFIILYVFAVWRSPLFGLKVSFAAGWLCAFFTVATCHVFFFRLAESATVATPGGRILCPPCFLLLNKPEVTEGKSELHTLCTSSCVVCGIPVLLSLLFGIGFLISCVVGFAVAVCTAAILASFLVTYHADSMPNALNGSLLQAAIWIASLVWIFDCYTFSFHSYSSIWCAPVAISLFVAAWFLVFSFV</sequence>
<proteinExistence type="predicted"/>
<feature type="transmembrane region" description="Helical" evidence="1">
    <location>
        <begin position="217"/>
        <end position="238"/>
    </location>
</feature>
<protein>
    <submittedName>
        <fullName evidence="2">Uncharacterized protein</fullName>
    </submittedName>
</protein>
<feature type="transmembrane region" description="Helical" evidence="1">
    <location>
        <begin position="74"/>
        <end position="95"/>
    </location>
</feature>
<keyword evidence="1" id="KW-0812">Transmembrane</keyword>
<evidence type="ECO:0000313" key="2">
    <source>
        <dbReference type="EMBL" id="RNF11060.1"/>
    </source>
</evidence>